<comment type="caution">
    <text evidence="1">The sequence shown here is derived from an EMBL/GenBank/DDBJ whole genome shotgun (WGS) entry which is preliminary data.</text>
</comment>
<evidence type="ECO:0000313" key="2">
    <source>
        <dbReference type="Proteomes" id="UP001239111"/>
    </source>
</evidence>
<dbReference type="Proteomes" id="UP001239111">
    <property type="component" value="Chromosome 1"/>
</dbReference>
<gene>
    <name evidence="1" type="ORF">QAD02_020513</name>
</gene>
<organism evidence="1 2">
    <name type="scientific">Eretmocerus hayati</name>
    <dbReference type="NCBI Taxonomy" id="131215"/>
    <lineage>
        <taxon>Eukaryota</taxon>
        <taxon>Metazoa</taxon>
        <taxon>Ecdysozoa</taxon>
        <taxon>Arthropoda</taxon>
        <taxon>Hexapoda</taxon>
        <taxon>Insecta</taxon>
        <taxon>Pterygota</taxon>
        <taxon>Neoptera</taxon>
        <taxon>Endopterygota</taxon>
        <taxon>Hymenoptera</taxon>
        <taxon>Apocrita</taxon>
        <taxon>Proctotrupomorpha</taxon>
        <taxon>Chalcidoidea</taxon>
        <taxon>Aphelinidae</taxon>
        <taxon>Aphelininae</taxon>
        <taxon>Eretmocerus</taxon>
    </lineage>
</organism>
<protein>
    <submittedName>
        <fullName evidence="1">Uncharacterized protein</fullName>
    </submittedName>
</protein>
<dbReference type="EMBL" id="CM056741">
    <property type="protein sequence ID" value="KAJ8684720.1"/>
    <property type="molecule type" value="Genomic_DNA"/>
</dbReference>
<name>A0ACC2PSG3_9HYME</name>
<sequence>MDNTVSARIVIVDVRLKTPGLSLPREIHRVGLYHDLTMSSKDCDDIWERATGIIVKDTDDSRDSFDHFDNFGVKEEPLKFIHESVRMKNESCQVKIDLNHVKSEFNVPSTDDKNMDHTRMDEPGLGGHPISRKIEIGDPLHMKPFMIDSGLPKPPPLAVLSLS</sequence>
<reference evidence="1" key="1">
    <citation type="submission" date="2023-04" db="EMBL/GenBank/DDBJ databases">
        <title>A chromosome-level genome assembly of the parasitoid wasp Eretmocerus hayati.</title>
        <authorList>
            <person name="Zhong Y."/>
            <person name="Liu S."/>
            <person name="Liu Y."/>
        </authorList>
    </citation>
    <scope>NUCLEOTIDE SEQUENCE</scope>
    <source>
        <strain evidence="1">ZJU_SS_LIU_2023</strain>
    </source>
</reference>
<accession>A0ACC2PSG3</accession>
<proteinExistence type="predicted"/>
<keyword evidence="2" id="KW-1185">Reference proteome</keyword>
<evidence type="ECO:0000313" key="1">
    <source>
        <dbReference type="EMBL" id="KAJ8684720.1"/>
    </source>
</evidence>